<organism evidence="1 2">
    <name type="scientific">Hymenobacter sedentarius</name>
    <dbReference type="NCBI Taxonomy" id="1411621"/>
    <lineage>
        <taxon>Bacteria</taxon>
        <taxon>Pseudomonadati</taxon>
        <taxon>Bacteroidota</taxon>
        <taxon>Cytophagia</taxon>
        <taxon>Cytophagales</taxon>
        <taxon>Hymenobacteraceae</taxon>
        <taxon>Hymenobacter</taxon>
    </lineage>
</organism>
<evidence type="ECO:0000313" key="1">
    <source>
        <dbReference type="EMBL" id="ALW86355.1"/>
    </source>
</evidence>
<dbReference type="EMBL" id="CP013909">
    <property type="protein sequence ID" value="ALW86355.1"/>
    <property type="molecule type" value="Genomic_DNA"/>
</dbReference>
<dbReference type="KEGG" id="hyg:AUC43_15430"/>
<keyword evidence="2" id="KW-1185">Reference proteome</keyword>
<dbReference type="AlphaFoldDB" id="A0A0U3T0I2"/>
<dbReference type="Proteomes" id="UP000059542">
    <property type="component" value="Chromosome"/>
</dbReference>
<reference evidence="1 2" key="1">
    <citation type="submission" date="2015-12" db="EMBL/GenBank/DDBJ databases">
        <authorList>
            <person name="Shamseldin A."/>
            <person name="Moawad H."/>
            <person name="Abd El-Rahim W.M."/>
            <person name="Sadowsky M.J."/>
        </authorList>
    </citation>
    <scope>NUCLEOTIDE SEQUENCE [LARGE SCALE GENOMIC DNA]</scope>
    <source>
        <strain evidence="1 2">DG5B</strain>
    </source>
</reference>
<name>A0A0U3T0I2_9BACT</name>
<dbReference type="OrthoDB" id="982863at2"/>
<accession>A0A0U3T0I2</accession>
<dbReference type="RefSeq" id="WP_068195598.1">
    <property type="nucleotide sequence ID" value="NZ_CP013909.1"/>
</dbReference>
<gene>
    <name evidence="1" type="ORF">AUC43_15430</name>
</gene>
<evidence type="ECO:0000313" key="2">
    <source>
        <dbReference type="Proteomes" id="UP000059542"/>
    </source>
</evidence>
<sequence>MSSITTLKAFLQDEIIQEEYGITEADVAGASMTGSTHESNMMIVLLREMVNQHTDRKPSKSIATRLYTVLTSRL</sequence>
<proteinExistence type="predicted"/>
<protein>
    <submittedName>
        <fullName evidence="1">Uncharacterized protein</fullName>
    </submittedName>
</protein>
<dbReference type="STRING" id="1411621.AUC43_15430"/>